<dbReference type="Proteomes" id="UP001194746">
    <property type="component" value="Unassembled WGS sequence"/>
</dbReference>
<comment type="caution">
    <text evidence="2">The sequence shown here is derived from an EMBL/GenBank/DDBJ whole genome shotgun (WGS) entry which is preliminary data.</text>
</comment>
<keyword evidence="3" id="KW-1185">Reference proteome</keyword>
<organism evidence="2 3">
    <name type="scientific">Aspergillus nanangensis</name>
    <dbReference type="NCBI Taxonomy" id="2582783"/>
    <lineage>
        <taxon>Eukaryota</taxon>
        <taxon>Fungi</taxon>
        <taxon>Dikarya</taxon>
        <taxon>Ascomycota</taxon>
        <taxon>Pezizomycotina</taxon>
        <taxon>Eurotiomycetes</taxon>
        <taxon>Eurotiomycetidae</taxon>
        <taxon>Eurotiales</taxon>
        <taxon>Aspergillaceae</taxon>
        <taxon>Aspergillus</taxon>
        <taxon>Aspergillus subgen. Circumdati</taxon>
    </lineage>
</organism>
<gene>
    <name evidence="2" type="ORF">FE257_011417</name>
</gene>
<name>A0AAD4GRG0_ASPNN</name>
<accession>A0AAD4GRG0</accession>
<evidence type="ECO:0000256" key="1">
    <source>
        <dbReference type="SAM" id="MobiDB-lite"/>
    </source>
</evidence>
<dbReference type="EMBL" id="VCAU01000076">
    <property type="protein sequence ID" value="KAF9886510.1"/>
    <property type="molecule type" value="Genomic_DNA"/>
</dbReference>
<evidence type="ECO:0000313" key="2">
    <source>
        <dbReference type="EMBL" id="KAF9886510.1"/>
    </source>
</evidence>
<evidence type="ECO:0000313" key="3">
    <source>
        <dbReference type="Proteomes" id="UP001194746"/>
    </source>
</evidence>
<dbReference type="AlphaFoldDB" id="A0AAD4GRG0"/>
<feature type="compositionally biased region" description="Basic and acidic residues" evidence="1">
    <location>
        <begin position="99"/>
        <end position="115"/>
    </location>
</feature>
<sequence length="209" mass="23258">MSGTHRLNFATFLAKLAFTRVAKDGLCQVGLPVFRVLFESPQEEAEAVNEKALGELASDGIQYIITTIQQRNSEVLRAYNKGGDCLHQDKYLSCLSKGDQNDNHDEPPRPTRVPDKAEATDVNIVASSISYEKPPKTDLWKEAYENLDKDRKALVSLGDTGSTTDAINGVIEQTQEKYTEWTKEGLKIRRKNGDDINIRDATTKILNAA</sequence>
<feature type="region of interest" description="Disordered" evidence="1">
    <location>
        <begin position="96"/>
        <end position="115"/>
    </location>
</feature>
<protein>
    <submittedName>
        <fullName evidence="2">Uncharacterized protein</fullName>
    </submittedName>
</protein>
<proteinExistence type="predicted"/>
<reference evidence="2" key="1">
    <citation type="journal article" date="2019" name="Beilstein J. Org. Chem.">
        <title>Nanangenines: drimane sesquiterpenoids as the dominant metabolite cohort of a novel Australian fungus, Aspergillus nanangensis.</title>
        <authorList>
            <person name="Lacey H.J."/>
            <person name="Gilchrist C.L.M."/>
            <person name="Crombie A."/>
            <person name="Kalaitzis J.A."/>
            <person name="Vuong D."/>
            <person name="Rutledge P.J."/>
            <person name="Turner P."/>
            <person name="Pitt J.I."/>
            <person name="Lacey E."/>
            <person name="Chooi Y.H."/>
            <person name="Piggott A.M."/>
        </authorList>
    </citation>
    <scope>NUCLEOTIDE SEQUENCE</scope>
    <source>
        <strain evidence="2">MST-FP2251</strain>
    </source>
</reference>
<reference evidence="2" key="2">
    <citation type="submission" date="2020-02" db="EMBL/GenBank/DDBJ databases">
        <authorList>
            <person name="Gilchrist C.L.M."/>
            <person name="Chooi Y.-H."/>
        </authorList>
    </citation>
    <scope>NUCLEOTIDE SEQUENCE</scope>
    <source>
        <strain evidence="2">MST-FP2251</strain>
    </source>
</reference>